<dbReference type="OrthoDB" id="9801753at2"/>
<dbReference type="RefSeq" id="WP_035539825.1">
    <property type="nucleotide sequence ID" value="NZ_ARYL01000024.1"/>
</dbReference>
<keyword evidence="1" id="KW-1003">Cell membrane</keyword>
<comment type="similarity">
    <text evidence="1">Belongs to the UPF0161 family.</text>
</comment>
<feature type="signal peptide" evidence="2">
    <location>
        <begin position="1"/>
        <end position="26"/>
    </location>
</feature>
<dbReference type="Pfam" id="PF01809">
    <property type="entry name" value="YidD"/>
    <property type="match status" value="1"/>
</dbReference>
<dbReference type="GO" id="GO:0005886">
    <property type="term" value="C:plasma membrane"/>
    <property type="evidence" value="ECO:0007669"/>
    <property type="project" value="UniProtKB-SubCell"/>
</dbReference>
<comment type="caution">
    <text evidence="3">The sequence shown here is derived from an EMBL/GenBank/DDBJ whole genome shotgun (WGS) entry which is preliminary data.</text>
</comment>
<accession>A0A059G4G6</accession>
<sequence>MSGLRRKTAYVLLRVYKASFSLVFYAAGARCQHKPTCSEYGAECVARHGWWPGGWMAIARFIRCRPGGSFGYDPAPETKPDVPAWLPWRYGDWTTGGRPFPNQTIENPPKA</sequence>
<evidence type="ECO:0000313" key="3">
    <source>
        <dbReference type="EMBL" id="KDA01624.1"/>
    </source>
</evidence>
<gene>
    <name evidence="3" type="ORF">HOC_14573</name>
</gene>
<keyword evidence="2" id="KW-0732">Signal</keyword>
<evidence type="ECO:0000313" key="4">
    <source>
        <dbReference type="Proteomes" id="UP000024942"/>
    </source>
</evidence>
<dbReference type="Proteomes" id="UP000024942">
    <property type="component" value="Unassembled WGS sequence"/>
</dbReference>
<keyword evidence="1" id="KW-0472">Membrane</keyword>
<dbReference type="STRING" id="1280953.HOC_14573"/>
<dbReference type="InterPro" id="IPR002696">
    <property type="entry name" value="Membr_insert_effic_factor_YidD"/>
</dbReference>
<dbReference type="eggNOG" id="COG0759">
    <property type="taxonomic scope" value="Bacteria"/>
</dbReference>
<reference evidence="3 4" key="1">
    <citation type="journal article" date="2014" name="Antonie Van Leeuwenhoek">
        <title>Hyphomonas beringensis sp. nov. and Hyphomonas chukchiensis sp. nov., isolated from surface seawater of the Bering Sea and Chukchi Sea.</title>
        <authorList>
            <person name="Li C."/>
            <person name="Lai Q."/>
            <person name="Li G."/>
            <person name="Dong C."/>
            <person name="Wang J."/>
            <person name="Liao Y."/>
            <person name="Shao Z."/>
        </authorList>
    </citation>
    <scope>NUCLEOTIDE SEQUENCE [LARGE SCALE GENOMIC DNA]</scope>
    <source>
        <strain evidence="3 4">SCH89</strain>
    </source>
</reference>
<evidence type="ECO:0000256" key="2">
    <source>
        <dbReference type="SAM" id="SignalP"/>
    </source>
</evidence>
<protein>
    <recommendedName>
        <fullName evidence="1">Putative membrane protein insertion efficiency factor</fullName>
    </recommendedName>
</protein>
<dbReference type="PANTHER" id="PTHR33383">
    <property type="entry name" value="MEMBRANE PROTEIN INSERTION EFFICIENCY FACTOR-RELATED"/>
    <property type="match status" value="1"/>
</dbReference>
<organism evidence="3 4">
    <name type="scientific">Hyphomonas oceanitis SCH89</name>
    <dbReference type="NCBI Taxonomy" id="1280953"/>
    <lineage>
        <taxon>Bacteria</taxon>
        <taxon>Pseudomonadati</taxon>
        <taxon>Pseudomonadota</taxon>
        <taxon>Alphaproteobacteria</taxon>
        <taxon>Hyphomonadales</taxon>
        <taxon>Hyphomonadaceae</taxon>
        <taxon>Hyphomonas</taxon>
    </lineage>
</organism>
<comment type="function">
    <text evidence="1">Could be involved in insertion of integral membrane proteins into the membrane.</text>
</comment>
<dbReference type="PANTHER" id="PTHR33383:SF1">
    <property type="entry name" value="MEMBRANE PROTEIN INSERTION EFFICIENCY FACTOR-RELATED"/>
    <property type="match status" value="1"/>
</dbReference>
<keyword evidence="4" id="KW-1185">Reference proteome</keyword>
<comment type="subcellular location">
    <subcellularLocation>
        <location evidence="1">Cell membrane</location>
        <topology evidence="1">Peripheral membrane protein</topology>
        <orientation evidence="1">Cytoplasmic side</orientation>
    </subcellularLocation>
</comment>
<name>A0A059G4G6_9PROT</name>
<dbReference type="NCBIfam" id="TIGR00278">
    <property type="entry name" value="membrane protein insertion efficiency factor YidD"/>
    <property type="match status" value="1"/>
</dbReference>
<dbReference type="AlphaFoldDB" id="A0A059G4G6"/>
<dbReference type="EMBL" id="ARYL01000024">
    <property type="protein sequence ID" value="KDA01624.1"/>
    <property type="molecule type" value="Genomic_DNA"/>
</dbReference>
<proteinExistence type="inferred from homology"/>
<dbReference type="HAMAP" id="MF_00386">
    <property type="entry name" value="UPF0161_YidD"/>
    <property type="match status" value="1"/>
</dbReference>
<dbReference type="PATRIC" id="fig|1280953.3.peg.2931"/>
<dbReference type="SMART" id="SM01234">
    <property type="entry name" value="Haemolytic"/>
    <property type="match status" value="1"/>
</dbReference>
<evidence type="ECO:0000256" key="1">
    <source>
        <dbReference type="HAMAP-Rule" id="MF_00386"/>
    </source>
</evidence>
<feature type="chain" id="PRO_5001578519" description="Putative membrane protein insertion efficiency factor" evidence="2">
    <location>
        <begin position="27"/>
        <end position="111"/>
    </location>
</feature>